<dbReference type="PROSITE" id="PS51257">
    <property type="entry name" value="PROKAR_LIPOPROTEIN"/>
    <property type="match status" value="1"/>
</dbReference>
<name>A0A1H6ISX1_9FLAO</name>
<protein>
    <submittedName>
        <fullName evidence="2">Uncharacterized protein</fullName>
    </submittedName>
</protein>
<feature type="chain" id="PRO_5011462555" evidence="1">
    <location>
        <begin position="27"/>
        <end position="149"/>
    </location>
</feature>
<dbReference type="EMBL" id="FNWX01000009">
    <property type="protein sequence ID" value="SEH52380.1"/>
    <property type="molecule type" value="Genomic_DNA"/>
</dbReference>
<dbReference type="Proteomes" id="UP000198555">
    <property type="component" value="Unassembled WGS sequence"/>
</dbReference>
<evidence type="ECO:0000313" key="3">
    <source>
        <dbReference type="Proteomes" id="UP000198555"/>
    </source>
</evidence>
<keyword evidence="3" id="KW-1185">Reference proteome</keyword>
<accession>A0A1H6ISX1</accession>
<dbReference type="AlphaFoldDB" id="A0A1H6ISX1"/>
<reference evidence="3" key="1">
    <citation type="submission" date="2016-10" db="EMBL/GenBank/DDBJ databases">
        <authorList>
            <person name="Varghese N."/>
            <person name="Submissions S."/>
        </authorList>
    </citation>
    <scope>NUCLEOTIDE SEQUENCE [LARGE SCALE GENOMIC DNA]</scope>
    <source>
        <strain evidence="3">DSM 19326</strain>
    </source>
</reference>
<organism evidence="2 3">
    <name type="scientific">Epilithonimonas hominis</name>
    <dbReference type="NCBI Taxonomy" id="420404"/>
    <lineage>
        <taxon>Bacteria</taxon>
        <taxon>Pseudomonadati</taxon>
        <taxon>Bacteroidota</taxon>
        <taxon>Flavobacteriia</taxon>
        <taxon>Flavobacteriales</taxon>
        <taxon>Weeksellaceae</taxon>
        <taxon>Chryseobacterium group</taxon>
        <taxon>Epilithonimonas</taxon>
    </lineage>
</organism>
<sequence>MKSFYKLLSILIIINISQSCSTSSSASEELHSDVYVYLSPESVVYASTISNLVSTFPKFRNDAVNREVAGLKKSLTNYLLAVTNLHQSEKTKSLESFEKYYKNIQKLRKFITKDDNEVLNRYMVKIKTNVSFLESSMNKNLESNSMSSN</sequence>
<keyword evidence="1" id="KW-0732">Signal</keyword>
<evidence type="ECO:0000256" key="1">
    <source>
        <dbReference type="SAM" id="SignalP"/>
    </source>
</evidence>
<dbReference type="STRING" id="420404.SAMN05421793_10953"/>
<gene>
    <name evidence="2" type="ORF">SAMN05421793_10953</name>
</gene>
<dbReference type="RefSeq" id="WP_089768998.1">
    <property type="nucleotide sequence ID" value="NZ_FNWX01000009.1"/>
</dbReference>
<proteinExistence type="predicted"/>
<feature type="signal peptide" evidence="1">
    <location>
        <begin position="1"/>
        <end position="26"/>
    </location>
</feature>
<evidence type="ECO:0000313" key="2">
    <source>
        <dbReference type="EMBL" id="SEH52380.1"/>
    </source>
</evidence>